<evidence type="ECO:0000256" key="1">
    <source>
        <dbReference type="SAM" id="MobiDB-lite"/>
    </source>
</evidence>
<dbReference type="EMBL" id="PQXJ01000600">
    <property type="protein sequence ID" value="TGO46254.1"/>
    <property type="molecule type" value="Genomic_DNA"/>
</dbReference>
<feature type="compositionally biased region" description="Polar residues" evidence="1">
    <location>
        <begin position="66"/>
        <end position="79"/>
    </location>
</feature>
<evidence type="ECO:0000313" key="3">
    <source>
        <dbReference type="Proteomes" id="UP000297452"/>
    </source>
</evidence>
<dbReference type="Proteomes" id="UP000297452">
    <property type="component" value="Unassembled WGS sequence"/>
</dbReference>
<feature type="compositionally biased region" description="Basic and acidic residues" evidence="1">
    <location>
        <begin position="80"/>
        <end position="100"/>
    </location>
</feature>
<comment type="caution">
    <text evidence="2">The sequence shown here is derived from an EMBL/GenBank/DDBJ whole genome shotgun (WGS) entry which is preliminary data.</text>
</comment>
<evidence type="ECO:0000313" key="2">
    <source>
        <dbReference type="EMBL" id="TGO46254.1"/>
    </source>
</evidence>
<gene>
    <name evidence="2" type="ORF">BOTNAR_0600g00060</name>
</gene>
<protein>
    <submittedName>
        <fullName evidence="2">Uncharacterized protein</fullName>
    </submittedName>
</protein>
<organism evidence="2 3">
    <name type="scientific">Botryotinia narcissicola</name>
    <dbReference type="NCBI Taxonomy" id="278944"/>
    <lineage>
        <taxon>Eukaryota</taxon>
        <taxon>Fungi</taxon>
        <taxon>Dikarya</taxon>
        <taxon>Ascomycota</taxon>
        <taxon>Pezizomycotina</taxon>
        <taxon>Leotiomycetes</taxon>
        <taxon>Helotiales</taxon>
        <taxon>Sclerotiniaceae</taxon>
        <taxon>Botryotinia</taxon>
    </lineage>
</organism>
<sequence length="231" mass="27101">MNAVRNLFPHPHTFFPSHCQQSSNTGKPYHHVPGWYYRPESATSPIKLSSEDINNFPRRRQRQQRNNYEYSPSLSVNKGENTRSRRRNEADFSRSGRAEDFSKRLGEGNGVFAATKNGRKGIEDTEREREVEFEIEIQSRIERIMEMQDAIAREQDRIEDEWIFLERAWEVLGECRGMNLERERDFREWVLAERSLNGGSGRVGSDRRCRGWNEGKREETDPGSPDTRGLY</sequence>
<accession>A0A4Z1HB03</accession>
<feature type="region of interest" description="Disordered" evidence="1">
    <location>
        <begin position="200"/>
        <end position="231"/>
    </location>
</feature>
<feature type="region of interest" description="Disordered" evidence="1">
    <location>
        <begin position="1"/>
        <end position="26"/>
    </location>
</feature>
<feature type="compositionally biased region" description="Basic and acidic residues" evidence="1">
    <location>
        <begin position="204"/>
        <end position="220"/>
    </location>
</feature>
<name>A0A4Z1HB03_9HELO</name>
<keyword evidence="3" id="KW-1185">Reference proteome</keyword>
<dbReference type="AlphaFoldDB" id="A0A4Z1HB03"/>
<reference evidence="2 3" key="1">
    <citation type="submission" date="2017-12" db="EMBL/GenBank/DDBJ databases">
        <title>Comparative genomics of Botrytis spp.</title>
        <authorList>
            <person name="Valero-Jimenez C.A."/>
            <person name="Tapia P."/>
            <person name="Veloso J."/>
            <person name="Silva-Moreno E."/>
            <person name="Staats M."/>
            <person name="Valdes J.H."/>
            <person name="Van Kan J.A.L."/>
        </authorList>
    </citation>
    <scope>NUCLEOTIDE SEQUENCE [LARGE SCALE GENOMIC DNA]</scope>
    <source>
        <strain evidence="2 3">MUCL2120</strain>
    </source>
</reference>
<feature type="region of interest" description="Disordered" evidence="1">
    <location>
        <begin position="47"/>
        <end position="100"/>
    </location>
</feature>
<proteinExistence type="predicted"/>
<dbReference type="OrthoDB" id="3524889at2759"/>